<reference evidence="3 4" key="1">
    <citation type="submission" date="2014-07" db="EMBL/GenBank/DDBJ databases">
        <title>Genome Sequence of Rhodococcus opacus Strain R7, a Biodegrader of Mono- and Polycyclic Aromatic Hydrocarbons.</title>
        <authorList>
            <person name="Di Gennaro P."/>
            <person name="Zampolli J."/>
            <person name="Presti I."/>
            <person name="Cappelletti M."/>
            <person name="D'Ursi P."/>
            <person name="Orro A."/>
            <person name="Mezzelani A."/>
            <person name="Milanesi L."/>
        </authorList>
    </citation>
    <scope>NUCLEOTIDE SEQUENCE [LARGE SCALE GENOMIC DNA]</scope>
    <source>
        <strain evidence="3 4">R7</strain>
        <plasmid evidence="3">pPDG2</plasmid>
    </source>
</reference>
<dbReference type="InterPro" id="IPR051785">
    <property type="entry name" value="MMCE/EMCE_epimerase"/>
</dbReference>
<dbReference type="Gene3D" id="3.10.180.10">
    <property type="entry name" value="2,3-Dihydroxybiphenyl 1,2-Dioxygenase, domain 1"/>
    <property type="match status" value="2"/>
</dbReference>
<feature type="domain" description="VOC" evidence="2">
    <location>
        <begin position="13"/>
        <end position="124"/>
    </location>
</feature>
<dbReference type="InterPro" id="IPR004360">
    <property type="entry name" value="Glyas_Fos-R_dOase_dom"/>
</dbReference>
<dbReference type="SUPFAM" id="SSF54593">
    <property type="entry name" value="Glyoxalase/Bleomycin resistance protein/Dihydroxybiphenyl dioxygenase"/>
    <property type="match status" value="1"/>
</dbReference>
<name>A0A076F5Q6_RHOOP</name>
<protein>
    <submittedName>
        <fullName evidence="3">Glyoxalase</fullName>
    </submittedName>
</protein>
<dbReference type="GO" id="GO:0004493">
    <property type="term" value="F:methylmalonyl-CoA epimerase activity"/>
    <property type="evidence" value="ECO:0007669"/>
    <property type="project" value="TreeGrafter"/>
</dbReference>
<dbReference type="RefSeq" id="WP_128643508.1">
    <property type="nucleotide sequence ID" value="NZ_CP008949.1"/>
</dbReference>
<dbReference type="PANTHER" id="PTHR43048:SF3">
    <property type="entry name" value="METHYLMALONYL-COA EPIMERASE, MITOCHONDRIAL"/>
    <property type="match status" value="1"/>
</dbReference>
<dbReference type="InterPro" id="IPR029068">
    <property type="entry name" value="Glyas_Bleomycin-R_OHBP_Dase"/>
</dbReference>
<evidence type="ECO:0000313" key="3">
    <source>
        <dbReference type="EMBL" id="AII11014.1"/>
    </source>
</evidence>
<evidence type="ECO:0000256" key="1">
    <source>
        <dbReference type="ARBA" id="ARBA00022723"/>
    </source>
</evidence>
<keyword evidence="1" id="KW-0479">Metal-binding</keyword>
<proteinExistence type="predicted"/>
<geneLocation type="plasmid" evidence="3 4">
    <name>pPDG2</name>
</geneLocation>
<feature type="domain" description="VOC" evidence="2">
    <location>
        <begin position="141"/>
        <end position="255"/>
    </location>
</feature>
<evidence type="ECO:0000313" key="4">
    <source>
        <dbReference type="Proteomes" id="UP000028488"/>
    </source>
</evidence>
<dbReference type="Pfam" id="PF00903">
    <property type="entry name" value="Glyoxalase"/>
    <property type="match status" value="1"/>
</dbReference>
<accession>A0A076F5Q6</accession>
<dbReference type="InterPro" id="IPR037523">
    <property type="entry name" value="VOC_core"/>
</dbReference>
<evidence type="ECO:0000259" key="2">
    <source>
        <dbReference type="PROSITE" id="PS51819"/>
    </source>
</evidence>
<dbReference type="Proteomes" id="UP000028488">
    <property type="component" value="Plasmid pPDG2"/>
</dbReference>
<sequence length="303" mass="34578">MTTTNNSPVNVSKLGYVEFITPDLDRLTEYYTRALDFVAVESSPEAVYLTSSFDHHSVVLRAGNDKRARTVVGYEIAEDLADAERRIRDAGYTVERRSDIAPSTPDILIIDEPLTGTQLHLYDEQTRSGVKPDDSILRPTKLGHIASFTPELPALQNFYQELLGFRWSDTIGDFFVFLRCNSDHHAANFMASKSFQGMHHIAYEMRDLNHLQTMLDHLAHENYRLEWGPGRHGAGHNVFTYHKDPDGNTIELFTQLDVISDEAKGYFEPRPWHTDFPQYPKTWEVDLAAVNSWGPINQALLEH</sequence>
<organism evidence="3 4">
    <name type="scientific">Rhodococcus opacus</name>
    <name type="common">Nocardia opaca</name>
    <dbReference type="NCBI Taxonomy" id="37919"/>
    <lineage>
        <taxon>Bacteria</taxon>
        <taxon>Bacillati</taxon>
        <taxon>Actinomycetota</taxon>
        <taxon>Actinomycetes</taxon>
        <taxon>Mycobacteriales</taxon>
        <taxon>Nocardiaceae</taxon>
        <taxon>Rhodococcus</taxon>
    </lineage>
</organism>
<dbReference type="EMBL" id="CP008949">
    <property type="protein sequence ID" value="AII11014.1"/>
    <property type="molecule type" value="Genomic_DNA"/>
</dbReference>
<keyword evidence="3" id="KW-0614">Plasmid</keyword>
<dbReference type="PROSITE" id="PS51819">
    <property type="entry name" value="VOC"/>
    <property type="match status" value="2"/>
</dbReference>
<gene>
    <name evidence="3" type="ORF">EP51_43770</name>
</gene>
<dbReference type="GO" id="GO:0046491">
    <property type="term" value="P:L-methylmalonyl-CoA metabolic process"/>
    <property type="evidence" value="ECO:0007669"/>
    <property type="project" value="TreeGrafter"/>
</dbReference>
<dbReference type="AlphaFoldDB" id="A0A076F5Q6"/>
<dbReference type="GO" id="GO:0046872">
    <property type="term" value="F:metal ion binding"/>
    <property type="evidence" value="ECO:0007669"/>
    <property type="project" value="UniProtKB-KW"/>
</dbReference>
<dbReference type="PANTHER" id="PTHR43048">
    <property type="entry name" value="METHYLMALONYL-COA EPIMERASE"/>
    <property type="match status" value="1"/>
</dbReference>